<reference evidence="2" key="1">
    <citation type="journal article" date="2020" name="Phytopathology">
        <title>Genome Sequence Resources of Colletotrichum truncatum, C. plurivorum, C. musicola, and C. sojae: Four Species Pathogenic to Soybean (Glycine max).</title>
        <authorList>
            <person name="Rogerio F."/>
            <person name="Boufleur T.R."/>
            <person name="Ciampi-Guillardi M."/>
            <person name="Sukno S.A."/>
            <person name="Thon M.R."/>
            <person name="Massola Junior N.S."/>
            <person name="Baroncelli R."/>
        </authorList>
    </citation>
    <scope>NUCLEOTIDE SEQUENCE</scope>
    <source>
        <strain evidence="2">LFN0074</strain>
    </source>
</reference>
<accession>A0A8H6MN09</accession>
<evidence type="ECO:0000256" key="1">
    <source>
        <dbReference type="SAM" id="MobiDB-lite"/>
    </source>
</evidence>
<organism evidence="2 3">
    <name type="scientific">Colletotrichum musicola</name>
    <dbReference type="NCBI Taxonomy" id="2175873"/>
    <lineage>
        <taxon>Eukaryota</taxon>
        <taxon>Fungi</taxon>
        <taxon>Dikarya</taxon>
        <taxon>Ascomycota</taxon>
        <taxon>Pezizomycotina</taxon>
        <taxon>Sordariomycetes</taxon>
        <taxon>Hypocreomycetidae</taxon>
        <taxon>Glomerellales</taxon>
        <taxon>Glomerellaceae</taxon>
        <taxon>Colletotrichum</taxon>
        <taxon>Colletotrichum orchidearum species complex</taxon>
    </lineage>
</organism>
<dbReference type="EMBL" id="WIGM01001310">
    <property type="protein sequence ID" value="KAF6801210.1"/>
    <property type="molecule type" value="Genomic_DNA"/>
</dbReference>
<sequence length="148" mass="16436">MTDQVVVNGKSQKAEILTVQKTIDDNTAKVPDVKDKLDSRLNNRYATDVRAQEHTQACHGQLRTYSKQDILPLDYPDSVFGFHREDISRATVLCPGERFKVLVSQAEWQPPRPVTCSERDTELRSSAPVAEASATLPAKIAGSEDKPT</sequence>
<gene>
    <name evidence="2" type="ORF">CMUS01_15477</name>
</gene>
<keyword evidence="3" id="KW-1185">Reference proteome</keyword>
<feature type="region of interest" description="Disordered" evidence="1">
    <location>
        <begin position="110"/>
        <end position="148"/>
    </location>
</feature>
<dbReference type="Proteomes" id="UP000639643">
    <property type="component" value="Unassembled WGS sequence"/>
</dbReference>
<comment type="caution">
    <text evidence="2">The sequence shown here is derived from an EMBL/GenBank/DDBJ whole genome shotgun (WGS) entry which is preliminary data.</text>
</comment>
<name>A0A8H6MN09_9PEZI</name>
<evidence type="ECO:0000313" key="2">
    <source>
        <dbReference type="EMBL" id="KAF6801210.1"/>
    </source>
</evidence>
<dbReference type="AlphaFoldDB" id="A0A8H6MN09"/>
<protein>
    <submittedName>
        <fullName evidence="2">Uncharacterized protein</fullName>
    </submittedName>
</protein>
<proteinExistence type="predicted"/>
<evidence type="ECO:0000313" key="3">
    <source>
        <dbReference type="Proteomes" id="UP000639643"/>
    </source>
</evidence>